<accession>A0A833HNN1</accession>
<dbReference type="PANTHER" id="PTHR10010">
    <property type="entry name" value="SOLUTE CARRIER FAMILY 34 SODIUM PHOSPHATE , MEMBER 2-RELATED"/>
    <property type="match status" value="1"/>
</dbReference>
<dbReference type="RefSeq" id="WP_151865937.1">
    <property type="nucleotide sequence ID" value="NZ_WBZB01000025.1"/>
</dbReference>
<sequence length="310" mass="32876">MIYSFTTAITGLGLFLLGMKYLTIGLKYLVSSQIKNKIKGLTIHPILGLFIGAVTTMLLQSSSSTTIIMVGLVEAGLLSIYQVTPMIMGANIGTTITAQIIAFNIGPLAAIILLLGVILTLLKANKKVQLLGEVLLGVGLIFIGINLLGEGLVPLKDFLAFKNVLAELGNRPILGVLMGFSTTAIIQSSSTGVAILQSLVMNNTIAVASAIPILLGQNIGTCVTTLIASLHLGGAGKKVAVIHLLFNTLGVIVILPFLHQLYNLAVFMAPTNYARQLAHTHTLFNVITTLLLLPLFPLMVKGVEKIIRDN</sequence>
<keyword evidence="4 6" id="KW-1133">Transmembrane helix</keyword>
<evidence type="ECO:0000256" key="1">
    <source>
        <dbReference type="ARBA" id="ARBA00004651"/>
    </source>
</evidence>
<dbReference type="InterPro" id="IPR003841">
    <property type="entry name" value="Na/Pi_transpt"/>
</dbReference>
<dbReference type="AlphaFoldDB" id="A0A833HNN1"/>
<evidence type="ECO:0000256" key="2">
    <source>
        <dbReference type="ARBA" id="ARBA00022475"/>
    </source>
</evidence>
<dbReference type="NCBIfam" id="NF037997">
    <property type="entry name" value="Na_Pi_symport"/>
    <property type="match status" value="1"/>
</dbReference>
<feature type="transmembrane region" description="Helical" evidence="6">
    <location>
        <begin position="282"/>
        <end position="300"/>
    </location>
</feature>
<feature type="transmembrane region" description="Helical" evidence="6">
    <location>
        <begin position="174"/>
        <end position="199"/>
    </location>
</feature>
<evidence type="ECO:0000256" key="4">
    <source>
        <dbReference type="ARBA" id="ARBA00022989"/>
    </source>
</evidence>
<name>A0A833HNN1_9FIRM</name>
<dbReference type="EMBL" id="WBZB01000025">
    <property type="protein sequence ID" value="KAB3529838.1"/>
    <property type="molecule type" value="Genomic_DNA"/>
</dbReference>
<feature type="transmembrane region" description="Helical" evidence="6">
    <location>
        <begin position="100"/>
        <end position="122"/>
    </location>
</feature>
<evidence type="ECO:0000313" key="8">
    <source>
        <dbReference type="Proteomes" id="UP000465601"/>
    </source>
</evidence>
<reference evidence="7 8" key="1">
    <citation type="submission" date="2019-10" db="EMBL/GenBank/DDBJ databases">
        <title>Alkaliphilus serpentinus sp. nov. and Alkaliphilus pronyensis sp. nov., two novel anaerobic alkaliphilic species isolated from the serpentinized-hosted hydrothermal field of the Prony Bay (New Caledonia).</title>
        <authorList>
            <person name="Postec A."/>
        </authorList>
    </citation>
    <scope>NUCLEOTIDE SEQUENCE [LARGE SCALE GENOMIC DNA]</scope>
    <source>
        <strain evidence="7 8">LacT</strain>
    </source>
</reference>
<evidence type="ECO:0000256" key="3">
    <source>
        <dbReference type="ARBA" id="ARBA00022692"/>
    </source>
</evidence>
<dbReference type="InterPro" id="IPR004633">
    <property type="entry name" value="NaPi_cotrn-rel/YqeW-like"/>
</dbReference>
<dbReference type="NCBIfam" id="TIGR00704">
    <property type="entry name" value="NaPi_cotrn_rel"/>
    <property type="match status" value="1"/>
</dbReference>
<feature type="transmembrane region" description="Helical" evidence="6">
    <location>
        <begin position="240"/>
        <end position="262"/>
    </location>
</feature>
<keyword evidence="5 6" id="KW-0472">Membrane</keyword>
<dbReference type="Pfam" id="PF02690">
    <property type="entry name" value="Na_Pi_cotrans"/>
    <property type="match status" value="2"/>
</dbReference>
<comment type="caution">
    <text evidence="7">The sequence shown here is derived from an EMBL/GenBank/DDBJ whole genome shotgun (WGS) entry which is preliminary data.</text>
</comment>
<protein>
    <submittedName>
        <fullName evidence="7">Na/Pi cotransporter family protein</fullName>
    </submittedName>
</protein>
<dbReference type="GO" id="GO:0005886">
    <property type="term" value="C:plasma membrane"/>
    <property type="evidence" value="ECO:0007669"/>
    <property type="project" value="UniProtKB-SubCell"/>
</dbReference>
<feature type="transmembrane region" description="Helical" evidence="6">
    <location>
        <begin position="205"/>
        <end position="228"/>
    </location>
</feature>
<comment type="subcellular location">
    <subcellularLocation>
        <location evidence="1">Cell membrane</location>
        <topology evidence="1">Multi-pass membrane protein</topology>
    </subcellularLocation>
</comment>
<dbReference type="Proteomes" id="UP000465601">
    <property type="component" value="Unassembled WGS sequence"/>
</dbReference>
<feature type="transmembrane region" description="Helical" evidence="6">
    <location>
        <begin position="66"/>
        <end position="88"/>
    </location>
</feature>
<evidence type="ECO:0000256" key="6">
    <source>
        <dbReference type="SAM" id="Phobius"/>
    </source>
</evidence>
<dbReference type="GO" id="GO:0005436">
    <property type="term" value="F:sodium:phosphate symporter activity"/>
    <property type="evidence" value="ECO:0007669"/>
    <property type="project" value="InterPro"/>
</dbReference>
<dbReference type="PANTHER" id="PTHR10010:SF46">
    <property type="entry name" value="SODIUM-DEPENDENT PHOSPHATE TRANSPORT PROTEIN 2B"/>
    <property type="match status" value="1"/>
</dbReference>
<evidence type="ECO:0000313" key="7">
    <source>
        <dbReference type="EMBL" id="KAB3529838.1"/>
    </source>
</evidence>
<dbReference type="GO" id="GO:0044341">
    <property type="term" value="P:sodium-dependent phosphate transport"/>
    <property type="evidence" value="ECO:0007669"/>
    <property type="project" value="InterPro"/>
</dbReference>
<evidence type="ECO:0000256" key="5">
    <source>
        <dbReference type="ARBA" id="ARBA00023136"/>
    </source>
</evidence>
<dbReference type="OrthoDB" id="9763003at2"/>
<feature type="transmembrane region" description="Helical" evidence="6">
    <location>
        <begin position="6"/>
        <end position="29"/>
    </location>
</feature>
<keyword evidence="8" id="KW-1185">Reference proteome</keyword>
<keyword evidence="2" id="KW-1003">Cell membrane</keyword>
<organism evidence="7 8">
    <name type="scientific">Alkaliphilus serpentinus</name>
    <dbReference type="NCBI Taxonomy" id="1482731"/>
    <lineage>
        <taxon>Bacteria</taxon>
        <taxon>Bacillati</taxon>
        <taxon>Bacillota</taxon>
        <taxon>Clostridia</taxon>
        <taxon>Peptostreptococcales</taxon>
        <taxon>Natronincolaceae</taxon>
        <taxon>Alkaliphilus</taxon>
    </lineage>
</organism>
<feature type="transmembrane region" description="Helical" evidence="6">
    <location>
        <begin position="41"/>
        <end position="60"/>
    </location>
</feature>
<feature type="transmembrane region" description="Helical" evidence="6">
    <location>
        <begin position="134"/>
        <end position="153"/>
    </location>
</feature>
<keyword evidence="3 6" id="KW-0812">Transmembrane</keyword>
<gene>
    <name evidence="7" type="ORF">F8153_08550</name>
</gene>
<proteinExistence type="predicted"/>